<protein>
    <submittedName>
        <fullName evidence="2">Ammonia monooxygenase</fullName>
    </submittedName>
</protein>
<reference evidence="2 3" key="1">
    <citation type="submission" date="2014-04" db="EMBL/GenBank/DDBJ databases">
        <title>Draft Genome Sequence of Synergistes jonesii.</title>
        <authorList>
            <person name="Coil D.A."/>
            <person name="Eisen J.A."/>
            <person name="Holland-Moritz H.E."/>
        </authorList>
    </citation>
    <scope>NUCLEOTIDE SEQUENCE [LARGE SCALE GENOMIC DNA]</scope>
    <source>
        <strain evidence="2 3">78-1</strain>
    </source>
</reference>
<keyword evidence="2" id="KW-0503">Monooxygenase</keyword>
<keyword evidence="3" id="KW-1185">Reference proteome</keyword>
<name>A0A073IUF3_9BACT</name>
<dbReference type="PANTHER" id="PTHR38457">
    <property type="entry name" value="REGULATOR ABRB-RELATED"/>
    <property type="match status" value="1"/>
</dbReference>
<feature type="transmembrane region" description="Helical" evidence="1">
    <location>
        <begin position="26"/>
        <end position="45"/>
    </location>
</feature>
<sequence>MSSQFYTILAVVAGSAAGYKMNFPAGAMVGGLLAGLAVKAVLTLGLEPKLDWLSFLSQTLVAIVLVRGSDFSSLRDLPKYLPAAFAYSMMLLVFTLGMAWLFSHLCKMDFLTSLFATTPGGLTGIAVVAVDIGADPAISVLFNICRIVTVLIAVPILANLIVKH</sequence>
<dbReference type="Proteomes" id="UP000027665">
    <property type="component" value="Unassembled WGS sequence"/>
</dbReference>
<dbReference type="RefSeq" id="WP_037974425.1">
    <property type="nucleotide sequence ID" value="NZ_JAXDSK010000016.1"/>
</dbReference>
<dbReference type="GO" id="GO:0016020">
    <property type="term" value="C:membrane"/>
    <property type="evidence" value="ECO:0007669"/>
    <property type="project" value="InterPro"/>
</dbReference>
<dbReference type="GO" id="GO:0010468">
    <property type="term" value="P:regulation of gene expression"/>
    <property type="evidence" value="ECO:0007669"/>
    <property type="project" value="InterPro"/>
</dbReference>
<feature type="transmembrane region" description="Helical" evidence="1">
    <location>
        <begin position="52"/>
        <end position="68"/>
    </location>
</feature>
<dbReference type="GeneID" id="90982740"/>
<dbReference type="AlphaFoldDB" id="A0A073IUF3"/>
<feature type="transmembrane region" description="Helical" evidence="1">
    <location>
        <begin position="114"/>
        <end position="134"/>
    </location>
</feature>
<dbReference type="GO" id="GO:0004497">
    <property type="term" value="F:monooxygenase activity"/>
    <property type="evidence" value="ECO:0007669"/>
    <property type="project" value="UniProtKB-KW"/>
</dbReference>
<feature type="transmembrane region" description="Helical" evidence="1">
    <location>
        <begin position="140"/>
        <end position="162"/>
    </location>
</feature>
<organism evidence="2 3">
    <name type="scientific">Synergistes jonesii</name>
    <dbReference type="NCBI Taxonomy" id="2754"/>
    <lineage>
        <taxon>Bacteria</taxon>
        <taxon>Thermotogati</taxon>
        <taxon>Synergistota</taxon>
        <taxon>Synergistia</taxon>
        <taxon>Synergistales</taxon>
        <taxon>Synergistaceae</taxon>
        <taxon>Synergistes</taxon>
    </lineage>
</organism>
<dbReference type="Pfam" id="PF05145">
    <property type="entry name" value="AbrB"/>
    <property type="match status" value="1"/>
</dbReference>
<accession>A0A073IUF3</accession>
<evidence type="ECO:0000313" key="2">
    <source>
        <dbReference type="EMBL" id="KEJ93076.1"/>
    </source>
</evidence>
<keyword evidence="2" id="KW-0560">Oxidoreductase</keyword>
<evidence type="ECO:0000256" key="1">
    <source>
        <dbReference type="SAM" id="Phobius"/>
    </source>
</evidence>
<proteinExistence type="predicted"/>
<dbReference type="OrthoDB" id="5802at2"/>
<gene>
    <name evidence="2" type="ORF">EH55_12275</name>
</gene>
<keyword evidence="1" id="KW-0812">Transmembrane</keyword>
<comment type="caution">
    <text evidence="2">The sequence shown here is derived from an EMBL/GenBank/DDBJ whole genome shotgun (WGS) entry which is preliminary data.</text>
</comment>
<keyword evidence="1" id="KW-0472">Membrane</keyword>
<keyword evidence="1" id="KW-1133">Transmembrane helix</keyword>
<dbReference type="PANTHER" id="PTHR38457:SF1">
    <property type="entry name" value="REGULATOR ABRB-RELATED"/>
    <property type="match status" value="1"/>
</dbReference>
<dbReference type="InterPro" id="IPR007820">
    <property type="entry name" value="AbrB_fam"/>
</dbReference>
<dbReference type="eggNOG" id="COG3180">
    <property type="taxonomic scope" value="Bacteria"/>
</dbReference>
<feature type="transmembrane region" description="Helical" evidence="1">
    <location>
        <begin position="80"/>
        <end position="102"/>
    </location>
</feature>
<dbReference type="EMBL" id="JMKI01000006">
    <property type="protein sequence ID" value="KEJ93076.1"/>
    <property type="molecule type" value="Genomic_DNA"/>
</dbReference>
<evidence type="ECO:0000313" key="3">
    <source>
        <dbReference type="Proteomes" id="UP000027665"/>
    </source>
</evidence>
<dbReference type="STRING" id="2754.EH55_12275"/>